<dbReference type="Gene3D" id="3.40.395.10">
    <property type="entry name" value="Adenoviral Proteinase, Chain A"/>
    <property type="match status" value="1"/>
</dbReference>
<proteinExistence type="predicted"/>
<dbReference type="EMBL" id="OZ034821">
    <property type="protein sequence ID" value="CAL1409113.1"/>
    <property type="molecule type" value="Genomic_DNA"/>
</dbReference>
<accession>A0AAV2GEI2</accession>
<name>A0AAV2GEI2_9ROSI</name>
<dbReference type="Proteomes" id="UP001497516">
    <property type="component" value="Chromosome 8"/>
</dbReference>
<evidence type="ECO:0000313" key="1">
    <source>
        <dbReference type="EMBL" id="CAL1409113.1"/>
    </source>
</evidence>
<keyword evidence="2" id="KW-1185">Reference proteome</keyword>
<organism evidence="1 2">
    <name type="scientific">Linum trigynum</name>
    <dbReference type="NCBI Taxonomy" id="586398"/>
    <lineage>
        <taxon>Eukaryota</taxon>
        <taxon>Viridiplantae</taxon>
        <taxon>Streptophyta</taxon>
        <taxon>Embryophyta</taxon>
        <taxon>Tracheophyta</taxon>
        <taxon>Spermatophyta</taxon>
        <taxon>Magnoliopsida</taxon>
        <taxon>eudicotyledons</taxon>
        <taxon>Gunneridae</taxon>
        <taxon>Pentapetalae</taxon>
        <taxon>rosids</taxon>
        <taxon>fabids</taxon>
        <taxon>Malpighiales</taxon>
        <taxon>Linaceae</taxon>
        <taxon>Linum</taxon>
    </lineage>
</organism>
<gene>
    <name evidence="1" type="ORF">LTRI10_LOCUS48643</name>
</gene>
<evidence type="ECO:0008006" key="3">
    <source>
        <dbReference type="Google" id="ProtNLM"/>
    </source>
</evidence>
<dbReference type="SUPFAM" id="SSF54001">
    <property type="entry name" value="Cysteine proteinases"/>
    <property type="match status" value="1"/>
</dbReference>
<sequence length="364" mass="42011">MGLLISSLSTIGAKQLVPAWTADDAEESITEHDQILRYALDSELSPEEVLFRDVKKERILRRKDLLELVGESRVLTTTCDLYIDHINKSSLASNGHFKKFIFWTTRTEIENEDGGSKKDGDIGNHSFQASEKHLPTSFYLPLPEGKINDAHKCELWCIPISYRGHARAIVINIKEARYEYLDSGGPDKEAEFSTMDNDLHDRILDVATMYINCMRRQEGDMIIDFSNFKLTFPLVPSQPSGSLSCVIYMLRFLEEWDVDDGRVDRRLPNKFEGWDEESWHVEERMKICTSILTDQGSNGVLEEVNQRAQEWQTTKRRKLTTHLLPFSFLFPSSVLVDKLTLALANFRSSSWSFFRQWLEILVFI</sequence>
<reference evidence="1 2" key="1">
    <citation type="submission" date="2024-04" db="EMBL/GenBank/DDBJ databases">
        <authorList>
            <person name="Fracassetti M."/>
        </authorList>
    </citation>
    <scope>NUCLEOTIDE SEQUENCE [LARGE SCALE GENOMIC DNA]</scope>
</reference>
<dbReference type="AlphaFoldDB" id="A0AAV2GEI2"/>
<dbReference type="InterPro" id="IPR038765">
    <property type="entry name" value="Papain-like_cys_pep_sf"/>
</dbReference>
<protein>
    <recommendedName>
        <fullName evidence="3">Ubiquitin-like protease family profile domain-containing protein</fullName>
    </recommendedName>
</protein>
<evidence type="ECO:0000313" key="2">
    <source>
        <dbReference type="Proteomes" id="UP001497516"/>
    </source>
</evidence>